<evidence type="ECO:0000256" key="1">
    <source>
        <dbReference type="SAM" id="MobiDB-lite"/>
    </source>
</evidence>
<reference evidence="2 3" key="2">
    <citation type="journal article" date="2010" name="Nucleic Acids Res.">
        <title>BeetleBase in 2010: revisions to provide comprehensive genomic information for Tribolium castaneum.</title>
        <authorList>
            <person name="Kim H.S."/>
            <person name="Murphy T."/>
            <person name="Xia J."/>
            <person name="Caragea D."/>
            <person name="Park Y."/>
            <person name="Beeman R.W."/>
            <person name="Lorenzen M.D."/>
            <person name="Butcher S."/>
            <person name="Manak J.R."/>
            <person name="Brown S.J."/>
        </authorList>
    </citation>
    <scope>GENOME REANNOTATION</scope>
    <source>
        <strain evidence="2 3">Georgia GA2</strain>
    </source>
</reference>
<dbReference type="InParanoid" id="D6W728"/>
<accession>D6W728</accession>
<dbReference type="Proteomes" id="UP000007266">
    <property type="component" value="Linkage group 1"/>
</dbReference>
<gene>
    <name evidence="2" type="primary">GLEAN_13597</name>
    <name evidence="2" type="ORF">TcasGA2_TC013597</name>
</gene>
<dbReference type="AlphaFoldDB" id="D6W728"/>
<dbReference type="HOGENOM" id="CLU_497268_0_0_1"/>
<feature type="region of interest" description="Disordered" evidence="1">
    <location>
        <begin position="309"/>
        <end position="333"/>
    </location>
</feature>
<feature type="compositionally biased region" description="Polar residues" evidence="1">
    <location>
        <begin position="249"/>
        <end position="259"/>
    </location>
</feature>
<feature type="compositionally biased region" description="Polar residues" evidence="1">
    <location>
        <begin position="309"/>
        <end position="321"/>
    </location>
</feature>
<organism evidence="2 3">
    <name type="scientific">Tribolium castaneum</name>
    <name type="common">Red flour beetle</name>
    <dbReference type="NCBI Taxonomy" id="7070"/>
    <lineage>
        <taxon>Eukaryota</taxon>
        <taxon>Metazoa</taxon>
        <taxon>Ecdysozoa</taxon>
        <taxon>Arthropoda</taxon>
        <taxon>Hexapoda</taxon>
        <taxon>Insecta</taxon>
        <taxon>Pterygota</taxon>
        <taxon>Neoptera</taxon>
        <taxon>Endopterygota</taxon>
        <taxon>Coleoptera</taxon>
        <taxon>Polyphaga</taxon>
        <taxon>Cucujiformia</taxon>
        <taxon>Tenebrionidae</taxon>
        <taxon>Tenebrionidae incertae sedis</taxon>
        <taxon>Tribolium</taxon>
    </lineage>
</organism>
<evidence type="ECO:0000313" key="3">
    <source>
        <dbReference type="Proteomes" id="UP000007266"/>
    </source>
</evidence>
<feature type="region of interest" description="Disordered" evidence="1">
    <location>
        <begin position="245"/>
        <end position="281"/>
    </location>
</feature>
<keyword evidence="3" id="KW-1185">Reference proteome</keyword>
<proteinExistence type="predicted"/>
<feature type="region of interest" description="Disordered" evidence="1">
    <location>
        <begin position="355"/>
        <end position="381"/>
    </location>
</feature>
<name>D6W728_TRICA</name>
<sequence>MENASFSSDDEIACGPLTLREIKKELARSPRKIKCRETDSGIYYTFASSILVNQVQQNDEKSVHSENSEYYTPEQSTNKVEAFLEQVSKVIDSENTDECTNCTYTTTVDTVKRDTLGEILRHNREQPDLNDFCESLVENSALLSPDPDDIFSVDSDDSIQEIQNEESCAENRENSISSDSLIEEISDKWSYAKSDSNDVIVISDESVNDSVSDVFVEEPIFVKTEQEQTEAVIREALTSCNLEEKEQSLQESFNSDQVNSFHESEESEEKPTSSESGQNDSLEFNDTLEEMEMALKHGLGYVFPGDLTSQNSTPFTTPSHETNPKSNLPSSKKKLFQPTKFSHIQSPVADYIKKNNDPFKMPLNPVKSRTPQNSRIPRMQPKCFTNTMSPVAVYIKNSPCSFTKQNVVAKPTALLTTAGESVLHNKDRNVDLPVAVYKPPRKVITYVQKDVVLPSSLQKYVPESTVAEHEKRTKTETDTQTKILDEDLTTVDSSLLEDTSFLQVKQAFVNRRSAQPISERQRLKCGTCALRSHVIVSKHCTEGCAGEN</sequence>
<protein>
    <submittedName>
        <fullName evidence="2">Uncharacterized protein</fullName>
    </submittedName>
</protein>
<evidence type="ECO:0000313" key="2">
    <source>
        <dbReference type="EMBL" id="EFA11420.1"/>
    </source>
</evidence>
<reference evidence="2 3" key="1">
    <citation type="journal article" date="2008" name="Nature">
        <title>The genome of the model beetle and pest Tribolium castaneum.</title>
        <authorList>
            <consortium name="Tribolium Genome Sequencing Consortium"/>
            <person name="Richards S."/>
            <person name="Gibbs R.A."/>
            <person name="Weinstock G.M."/>
            <person name="Brown S.J."/>
            <person name="Denell R."/>
            <person name="Beeman R.W."/>
            <person name="Gibbs R."/>
            <person name="Beeman R.W."/>
            <person name="Brown S.J."/>
            <person name="Bucher G."/>
            <person name="Friedrich M."/>
            <person name="Grimmelikhuijzen C.J."/>
            <person name="Klingler M."/>
            <person name="Lorenzen M."/>
            <person name="Richards S."/>
            <person name="Roth S."/>
            <person name="Schroder R."/>
            <person name="Tautz D."/>
            <person name="Zdobnov E.M."/>
            <person name="Muzny D."/>
            <person name="Gibbs R.A."/>
            <person name="Weinstock G.M."/>
            <person name="Attaway T."/>
            <person name="Bell S."/>
            <person name="Buhay C.J."/>
            <person name="Chandrabose M.N."/>
            <person name="Chavez D."/>
            <person name="Clerk-Blankenburg K.P."/>
            <person name="Cree A."/>
            <person name="Dao M."/>
            <person name="Davis C."/>
            <person name="Chacko J."/>
            <person name="Dinh H."/>
            <person name="Dugan-Rocha S."/>
            <person name="Fowler G."/>
            <person name="Garner T.T."/>
            <person name="Garnes J."/>
            <person name="Gnirke A."/>
            <person name="Hawes A."/>
            <person name="Hernandez J."/>
            <person name="Hines S."/>
            <person name="Holder M."/>
            <person name="Hume J."/>
            <person name="Jhangiani S.N."/>
            <person name="Joshi V."/>
            <person name="Khan Z.M."/>
            <person name="Jackson L."/>
            <person name="Kovar C."/>
            <person name="Kowis A."/>
            <person name="Lee S."/>
            <person name="Lewis L.R."/>
            <person name="Margolis J."/>
            <person name="Morgan M."/>
            <person name="Nazareth L.V."/>
            <person name="Nguyen N."/>
            <person name="Okwuonu G."/>
            <person name="Parker D."/>
            <person name="Richards S."/>
            <person name="Ruiz S.J."/>
            <person name="Santibanez J."/>
            <person name="Savard J."/>
            <person name="Scherer S.E."/>
            <person name="Schneider B."/>
            <person name="Sodergren E."/>
            <person name="Tautz D."/>
            <person name="Vattahil S."/>
            <person name="Villasana D."/>
            <person name="White C.S."/>
            <person name="Wright R."/>
            <person name="Park Y."/>
            <person name="Beeman R.W."/>
            <person name="Lord J."/>
            <person name="Oppert B."/>
            <person name="Lorenzen M."/>
            <person name="Brown S."/>
            <person name="Wang L."/>
            <person name="Savard J."/>
            <person name="Tautz D."/>
            <person name="Richards S."/>
            <person name="Weinstock G."/>
            <person name="Gibbs R.A."/>
            <person name="Liu Y."/>
            <person name="Worley K."/>
            <person name="Weinstock G."/>
            <person name="Elsik C.G."/>
            <person name="Reese J.T."/>
            <person name="Elhaik E."/>
            <person name="Landan G."/>
            <person name="Graur D."/>
            <person name="Arensburger P."/>
            <person name="Atkinson P."/>
            <person name="Beeman R.W."/>
            <person name="Beidler J."/>
            <person name="Brown S.J."/>
            <person name="Demuth J.P."/>
            <person name="Drury D.W."/>
            <person name="Du Y.Z."/>
            <person name="Fujiwara H."/>
            <person name="Lorenzen M."/>
            <person name="Maselli V."/>
            <person name="Osanai M."/>
            <person name="Park Y."/>
            <person name="Robertson H.M."/>
            <person name="Tu Z."/>
            <person name="Wang J.J."/>
            <person name="Wang S."/>
            <person name="Richards S."/>
            <person name="Song H."/>
            <person name="Zhang L."/>
            <person name="Sodergren E."/>
            <person name="Werner D."/>
            <person name="Stanke M."/>
            <person name="Morgenstern B."/>
            <person name="Solovyev V."/>
            <person name="Kosarev P."/>
            <person name="Brown G."/>
            <person name="Chen H.C."/>
            <person name="Ermolaeva O."/>
            <person name="Hlavina W."/>
            <person name="Kapustin Y."/>
            <person name="Kiryutin B."/>
            <person name="Kitts P."/>
            <person name="Maglott D."/>
            <person name="Pruitt K."/>
            <person name="Sapojnikov V."/>
            <person name="Souvorov A."/>
            <person name="Mackey A.J."/>
            <person name="Waterhouse R.M."/>
            <person name="Wyder S."/>
            <person name="Zdobnov E.M."/>
            <person name="Zdobnov E.M."/>
            <person name="Wyder S."/>
            <person name="Kriventseva E.V."/>
            <person name="Kadowaki T."/>
            <person name="Bork P."/>
            <person name="Aranda M."/>
            <person name="Bao R."/>
            <person name="Beermann A."/>
            <person name="Berns N."/>
            <person name="Bolognesi R."/>
            <person name="Bonneton F."/>
            <person name="Bopp D."/>
            <person name="Brown S.J."/>
            <person name="Bucher G."/>
            <person name="Butts T."/>
            <person name="Chaumot A."/>
            <person name="Denell R.E."/>
            <person name="Ferrier D.E."/>
            <person name="Friedrich M."/>
            <person name="Gordon C.M."/>
            <person name="Jindra M."/>
            <person name="Klingler M."/>
            <person name="Lan Q."/>
            <person name="Lattorff H.M."/>
            <person name="Laudet V."/>
            <person name="von Levetsow C."/>
            <person name="Liu Z."/>
            <person name="Lutz R."/>
            <person name="Lynch J.A."/>
            <person name="da Fonseca R.N."/>
            <person name="Posnien N."/>
            <person name="Reuter R."/>
            <person name="Roth S."/>
            <person name="Savard J."/>
            <person name="Schinko J.B."/>
            <person name="Schmitt C."/>
            <person name="Schoppmeier M."/>
            <person name="Schroder R."/>
            <person name="Shippy T.D."/>
            <person name="Simonnet F."/>
            <person name="Marques-Souza H."/>
            <person name="Tautz D."/>
            <person name="Tomoyasu Y."/>
            <person name="Trauner J."/>
            <person name="Van der Zee M."/>
            <person name="Vervoort M."/>
            <person name="Wittkopp N."/>
            <person name="Wimmer E.A."/>
            <person name="Yang X."/>
            <person name="Jones A.K."/>
            <person name="Sattelle D.B."/>
            <person name="Ebert P.R."/>
            <person name="Nelson D."/>
            <person name="Scott J.G."/>
            <person name="Beeman R.W."/>
            <person name="Muthukrishnan S."/>
            <person name="Kramer K.J."/>
            <person name="Arakane Y."/>
            <person name="Beeman R.W."/>
            <person name="Zhu Q."/>
            <person name="Hogenkamp D."/>
            <person name="Dixit R."/>
            <person name="Oppert B."/>
            <person name="Jiang H."/>
            <person name="Zou Z."/>
            <person name="Marshall J."/>
            <person name="Elpidina E."/>
            <person name="Vinokurov K."/>
            <person name="Oppert C."/>
            <person name="Zou Z."/>
            <person name="Evans J."/>
            <person name="Lu Z."/>
            <person name="Zhao P."/>
            <person name="Sumathipala N."/>
            <person name="Altincicek B."/>
            <person name="Vilcinskas A."/>
            <person name="Williams M."/>
            <person name="Hultmark D."/>
            <person name="Hetru C."/>
            <person name="Jiang H."/>
            <person name="Grimmelikhuijzen C.J."/>
            <person name="Hauser F."/>
            <person name="Cazzamali G."/>
            <person name="Williamson M."/>
            <person name="Park Y."/>
            <person name="Li B."/>
            <person name="Tanaka Y."/>
            <person name="Predel R."/>
            <person name="Neupert S."/>
            <person name="Schachtner J."/>
            <person name="Verleyen P."/>
            <person name="Raible F."/>
            <person name="Bork P."/>
            <person name="Friedrich M."/>
            <person name="Walden K.K."/>
            <person name="Robertson H.M."/>
            <person name="Angeli S."/>
            <person name="Foret S."/>
            <person name="Bucher G."/>
            <person name="Schuetz S."/>
            <person name="Maleszka R."/>
            <person name="Wimmer E.A."/>
            <person name="Beeman R.W."/>
            <person name="Lorenzen M."/>
            <person name="Tomoyasu Y."/>
            <person name="Miller S.C."/>
            <person name="Grossmann D."/>
            <person name="Bucher G."/>
        </authorList>
    </citation>
    <scope>NUCLEOTIDE SEQUENCE [LARGE SCALE GENOMIC DNA]</scope>
    <source>
        <strain evidence="2 3">Georgia GA2</strain>
    </source>
</reference>
<dbReference type="EMBL" id="KQ971307">
    <property type="protein sequence ID" value="EFA11420.1"/>
    <property type="molecule type" value="Genomic_DNA"/>
</dbReference>